<dbReference type="Gene3D" id="3.40.50.2000">
    <property type="entry name" value="Glycogen Phosphorylase B"/>
    <property type="match status" value="2"/>
</dbReference>
<dbReference type="InterPro" id="IPR001296">
    <property type="entry name" value="Glyco_trans_1"/>
</dbReference>
<feature type="domain" description="Glycosyl transferase family 1" evidence="1">
    <location>
        <begin position="168"/>
        <end position="332"/>
    </location>
</feature>
<keyword evidence="4" id="KW-0808">Transferase</keyword>
<dbReference type="AlphaFoldDB" id="A0A497U4I7"/>
<dbReference type="GO" id="GO:0016757">
    <property type="term" value="F:glycosyltransferase activity"/>
    <property type="evidence" value="ECO:0007669"/>
    <property type="project" value="InterPro"/>
</dbReference>
<dbReference type="RefSeq" id="WP_101472783.1">
    <property type="nucleotide sequence ID" value="NZ_PJND01000010.1"/>
</dbReference>
<dbReference type="PANTHER" id="PTHR12526:SF630">
    <property type="entry name" value="GLYCOSYLTRANSFERASE"/>
    <property type="match status" value="1"/>
</dbReference>
<evidence type="ECO:0000313" key="4">
    <source>
        <dbReference type="EMBL" id="RLJ23785.1"/>
    </source>
</evidence>
<evidence type="ECO:0000259" key="1">
    <source>
        <dbReference type="Pfam" id="PF00534"/>
    </source>
</evidence>
<dbReference type="Proteomes" id="UP000233767">
    <property type="component" value="Unassembled WGS sequence"/>
</dbReference>
<accession>A0A497U4I7</accession>
<protein>
    <submittedName>
        <fullName evidence="4">Glycosyltransferase involved in cell wall biosynthesis</fullName>
    </submittedName>
</protein>
<dbReference type="SUPFAM" id="SSF53756">
    <property type="entry name" value="UDP-Glycosyltransferase/glycogen phosphorylase"/>
    <property type="match status" value="1"/>
</dbReference>
<dbReference type="EMBL" id="PJND01000010">
    <property type="protein sequence ID" value="PKW20256.1"/>
    <property type="molecule type" value="Genomic_DNA"/>
</dbReference>
<feature type="domain" description="Glycosyltransferase subfamily 4-like N-terminal" evidence="2">
    <location>
        <begin position="13"/>
        <end position="161"/>
    </location>
</feature>
<dbReference type="Pfam" id="PF00534">
    <property type="entry name" value="Glycos_transf_1"/>
    <property type="match status" value="1"/>
</dbReference>
<dbReference type="PANTHER" id="PTHR12526">
    <property type="entry name" value="GLYCOSYLTRANSFERASE"/>
    <property type="match status" value="1"/>
</dbReference>
<organism evidence="4 6">
    <name type="scientific">Flavobacterium lindanitolerans</name>
    <dbReference type="NCBI Taxonomy" id="428988"/>
    <lineage>
        <taxon>Bacteria</taxon>
        <taxon>Pseudomonadati</taxon>
        <taxon>Bacteroidota</taxon>
        <taxon>Flavobacteriia</taxon>
        <taxon>Flavobacteriales</taxon>
        <taxon>Flavobacteriaceae</taxon>
        <taxon>Flavobacterium</taxon>
    </lineage>
</organism>
<evidence type="ECO:0000313" key="3">
    <source>
        <dbReference type="EMBL" id="PKW20256.1"/>
    </source>
</evidence>
<evidence type="ECO:0000259" key="2">
    <source>
        <dbReference type="Pfam" id="PF13439"/>
    </source>
</evidence>
<sequence>MRVLQLIDSLEAGGAERMAVNYANGLANRIAFSALAVTRKQGILKEQLDKAVLYTFLERKRTIDFKAVSRLKRFVKDNSIDIIHAHGTSYFIAAMLKIAYPKIKIVWHDHHGGRSTQKGYKNAVLKMASRFFDTVMVVNQELKAWAERNLAVAKVTYLPNFAVRDKVEEKQTTLKGTDGKRIVCLSNLRYPKNHALLLEAFRDSGLHKKEWSLHLIGKDSQDDYSSFLKRFISDNRLDDSIFIYGSCSDISNVLEQGTIGVLASVFEGFPVTLLEYGMAGLAVVSTNVGYCGEIIQNEKTGLSFTPSDVEMLTAQLKRMTDDEQLRKSVSEALKTTIRESYSEEIVMNALILQYQNILNAKQK</sequence>
<dbReference type="EMBL" id="RCCB01000014">
    <property type="protein sequence ID" value="RLJ23785.1"/>
    <property type="molecule type" value="Genomic_DNA"/>
</dbReference>
<evidence type="ECO:0000313" key="6">
    <source>
        <dbReference type="Proteomes" id="UP000275027"/>
    </source>
</evidence>
<proteinExistence type="predicted"/>
<reference evidence="3 5" key="1">
    <citation type="submission" date="2017-12" db="EMBL/GenBank/DDBJ databases">
        <title>Genomic Encyclopedia of Type Strains, Phase III (KMG-III): the genomes of soil and plant-associated and newly described type strains.</title>
        <authorList>
            <person name="Whitman W."/>
        </authorList>
    </citation>
    <scope>NUCLEOTIDE SEQUENCE [LARGE SCALE GENOMIC DNA]</scope>
    <source>
        <strain evidence="3 5">IP-10</strain>
    </source>
</reference>
<evidence type="ECO:0000313" key="5">
    <source>
        <dbReference type="Proteomes" id="UP000233767"/>
    </source>
</evidence>
<dbReference type="CDD" id="cd03811">
    <property type="entry name" value="GT4_GT28_WabH-like"/>
    <property type="match status" value="1"/>
</dbReference>
<name>A0A497U4I7_9FLAO</name>
<dbReference type="InterPro" id="IPR028098">
    <property type="entry name" value="Glyco_trans_4-like_N"/>
</dbReference>
<dbReference type="Proteomes" id="UP000275027">
    <property type="component" value="Unassembled WGS sequence"/>
</dbReference>
<reference evidence="4 6" key="2">
    <citation type="submission" date="2018-10" db="EMBL/GenBank/DDBJ databases">
        <title>Genomic Encyclopedia of Archaeal and Bacterial Type Strains, Phase II (KMG-II): from individual species to whole genera.</title>
        <authorList>
            <person name="Goeker M."/>
        </authorList>
    </citation>
    <scope>NUCLEOTIDE SEQUENCE [LARGE SCALE GENOMIC DNA]</scope>
    <source>
        <strain evidence="4 6">DSM 21886</strain>
    </source>
</reference>
<keyword evidence="5" id="KW-1185">Reference proteome</keyword>
<gene>
    <name evidence="3" type="ORF">B0G92_2968</name>
    <name evidence="4" type="ORF">CLV50_3059</name>
</gene>
<comment type="caution">
    <text evidence="4">The sequence shown here is derived from an EMBL/GenBank/DDBJ whole genome shotgun (WGS) entry which is preliminary data.</text>
</comment>
<dbReference type="Pfam" id="PF13439">
    <property type="entry name" value="Glyco_transf_4"/>
    <property type="match status" value="1"/>
</dbReference>